<evidence type="ECO:0000313" key="2">
    <source>
        <dbReference type="Proteomes" id="UP000529783"/>
    </source>
</evidence>
<dbReference type="Proteomes" id="UP000529783">
    <property type="component" value="Unassembled WGS sequence"/>
</dbReference>
<dbReference type="Pfam" id="PF10117">
    <property type="entry name" value="McrBC"/>
    <property type="match status" value="1"/>
</dbReference>
<reference evidence="1 2" key="1">
    <citation type="submission" date="2020-07" db="EMBL/GenBank/DDBJ databases">
        <title>Sequencing the genomes of 1000 actinobacteria strains.</title>
        <authorList>
            <person name="Klenk H.-P."/>
        </authorList>
    </citation>
    <scope>NUCLEOTIDE SEQUENCE [LARGE SCALE GENOMIC DNA]</scope>
    <source>
        <strain evidence="1 2">DSM 40398</strain>
    </source>
</reference>
<evidence type="ECO:0000313" key="1">
    <source>
        <dbReference type="EMBL" id="NYD48025.1"/>
    </source>
</evidence>
<keyword evidence="1" id="KW-0378">Hydrolase</keyword>
<dbReference type="GO" id="GO:0004519">
    <property type="term" value="F:endonuclease activity"/>
    <property type="evidence" value="ECO:0007669"/>
    <property type="project" value="UniProtKB-KW"/>
</dbReference>
<sequence>MPDFVHYTDDGAPQAVADAKYKAERPDGFPDADLYQMLAYCTALHLPDGHLIYAKGNAPHAAHRVRHTGITIHQHTLDLDQPPASLLDDVRILAWRLLPRTSRTAQSLHPVAFGHG</sequence>
<dbReference type="EMBL" id="JACCBA010000001">
    <property type="protein sequence ID" value="NYD48025.1"/>
    <property type="molecule type" value="Genomic_DNA"/>
</dbReference>
<proteinExistence type="predicted"/>
<protein>
    <submittedName>
        <fullName evidence="1">5-methylcytosine-specific restriction endonuclease McrBC regulatory subunit McrC</fullName>
    </submittedName>
</protein>
<gene>
    <name evidence="1" type="ORF">BJY14_004008</name>
</gene>
<keyword evidence="1" id="KW-0540">Nuclease</keyword>
<name>A0A7Y9JGH7_9ACTN</name>
<dbReference type="InterPro" id="IPR019292">
    <property type="entry name" value="McrC"/>
</dbReference>
<dbReference type="AlphaFoldDB" id="A0A7Y9JGH7"/>
<keyword evidence="2" id="KW-1185">Reference proteome</keyword>
<keyword evidence="1" id="KW-0255">Endonuclease</keyword>
<organism evidence="1 2">
    <name type="scientific">Actinomadura luteofluorescens</name>
    <dbReference type="NCBI Taxonomy" id="46163"/>
    <lineage>
        <taxon>Bacteria</taxon>
        <taxon>Bacillati</taxon>
        <taxon>Actinomycetota</taxon>
        <taxon>Actinomycetes</taxon>
        <taxon>Streptosporangiales</taxon>
        <taxon>Thermomonosporaceae</taxon>
        <taxon>Actinomadura</taxon>
    </lineage>
</organism>
<comment type="caution">
    <text evidence="1">The sequence shown here is derived from an EMBL/GenBank/DDBJ whole genome shotgun (WGS) entry which is preliminary data.</text>
</comment>
<accession>A0A7Y9JGH7</accession>